<sequence length="224" mass="25380">MIITYHFSFDDGREMSHEVNLDRLYDRARAKASPAWTKLDNNKCQNCPLSSAENANCPAAVDLDAVIRDFHGTLASTKVNVRVITPEREYVKRVTVEEGVRALMGLVMATSACPVFGTLKPNARHHLPFARQEEYILRSVSLYLMKQYLVWREGGEPDWELKGLVKSSEQLQMVNHAFWQRIMTEFQSDANSKALLSFFTMSSSVSSSLQSQITKMKSVFFTGS</sequence>
<evidence type="ECO:0000313" key="1">
    <source>
        <dbReference type="EMBL" id="RZU44858.1"/>
    </source>
</evidence>
<dbReference type="AlphaFoldDB" id="A0A4Q7Z3R0"/>
<organism evidence="1 2">
    <name type="scientific">Fluviicoccus keumensis</name>
    <dbReference type="NCBI Taxonomy" id="1435465"/>
    <lineage>
        <taxon>Bacteria</taxon>
        <taxon>Pseudomonadati</taxon>
        <taxon>Pseudomonadota</taxon>
        <taxon>Gammaproteobacteria</taxon>
        <taxon>Moraxellales</taxon>
        <taxon>Moraxellaceae</taxon>
        <taxon>Fluviicoccus</taxon>
    </lineage>
</organism>
<dbReference type="RefSeq" id="WP_130412655.1">
    <property type="nucleotide sequence ID" value="NZ_SHKX01000012.1"/>
</dbReference>
<keyword evidence="2" id="KW-1185">Reference proteome</keyword>
<name>A0A4Q7Z3R0_9GAMM</name>
<comment type="caution">
    <text evidence="1">The sequence shown here is derived from an EMBL/GenBank/DDBJ whole genome shotgun (WGS) entry which is preliminary data.</text>
</comment>
<accession>A0A4Q7Z3R0</accession>
<dbReference type="InterPro" id="IPR054196">
    <property type="entry name" value="DUF6901"/>
</dbReference>
<evidence type="ECO:0000313" key="2">
    <source>
        <dbReference type="Proteomes" id="UP000292423"/>
    </source>
</evidence>
<dbReference type="Proteomes" id="UP000292423">
    <property type="component" value="Unassembled WGS sequence"/>
</dbReference>
<protein>
    <submittedName>
        <fullName evidence="1">Uncharacterized protein</fullName>
    </submittedName>
</protein>
<reference evidence="1 2" key="1">
    <citation type="submission" date="2019-02" db="EMBL/GenBank/DDBJ databases">
        <title>Genomic Encyclopedia of Type Strains, Phase IV (KMG-IV): sequencing the most valuable type-strain genomes for metagenomic binning, comparative biology and taxonomic classification.</title>
        <authorList>
            <person name="Goeker M."/>
        </authorList>
    </citation>
    <scope>NUCLEOTIDE SEQUENCE [LARGE SCALE GENOMIC DNA]</scope>
    <source>
        <strain evidence="1 2">DSM 105135</strain>
    </source>
</reference>
<dbReference type="EMBL" id="SHKX01000012">
    <property type="protein sequence ID" value="RZU44858.1"/>
    <property type="molecule type" value="Genomic_DNA"/>
</dbReference>
<dbReference type="Pfam" id="PF21842">
    <property type="entry name" value="DUF6901"/>
    <property type="match status" value="1"/>
</dbReference>
<gene>
    <name evidence="1" type="ORF">EV700_1659</name>
</gene>
<proteinExistence type="predicted"/>
<dbReference type="OrthoDB" id="9813686at2"/>